<dbReference type="NCBIfam" id="TIGR03949">
    <property type="entry name" value="bact_IIb_cerein"/>
    <property type="match status" value="1"/>
</dbReference>
<evidence type="ECO:0000313" key="2">
    <source>
        <dbReference type="Proteomes" id="UP000286246"/>
    </source>
</evidence>
<reference evidence="1 2" key="1">
    <citation type="submission" date="2018-09" db="EMBL/GenBank/DDBJ databases">
        <title>Genomic Encyclopedia of Type Strains, Phase III (KMG-III): the genomes of soil and plant-associated and newly described type strains.</title>
        <authorList>
            <person name="Whitman W."/>
        </authorList>
    </citation>
    <scope>NUCLEOTIDE SEQUENCE [LARGE SCALE GENOMIC DNA]</scope>
    <source>
        <strain evidence="1 2">CECT 7938</strain>
    </source>
</reference>
<dbReference type="EMBL" id="RAPY01000006">
    <property type="protein sequence ID" value="RKE44553.1"/>
    <property type="molecule type" value="Genomic_DNA"/>
</dbReference>
<dbReference type="InterPro" id="IPR023991">
    <property type="entry name" value="Bacteriocin_IIb_lactobn/cerein"/>
</dbReference>
<dbReference type="RefSeq" id="WP_120261638.1">
    <property type="nucleotide sequence ID" value="NZ_RAPY01000006.1"/>
</dbReference>
<protein>
    <submittedName>
        <fullName evidence="1">Lactobin A/cerein 7B family class IIb bacteriocin</fullName>
    </submittedName>
</protein>
<evidence type="ECO:0000313" key="1">
    <source>
        <dbReference type="EMBL" id="RKE44553.1"/>
    </source>
</evidence>
<name>A0A420AJE1_SPHD1</name>
<keyword evidence="2" id="KW-1185">Reference proteome</keyword>
<dbReference type="Proteomes" id="UP000286246">
    <property type="component" value="Unassembled WGS sequence"/>
</dbReference>
<organism evidence="1 2">
    <name type="scientific">Sphingobacterium detergens</name>
    <dbReference type="NCBI Taxonomy" id="1145106"/>
    <lineage>
        <taxon>Bacteria</taxon>
        <taxon>Pseudomonadati</taxon>
        <taxon>Bacteroidota</taxon>
        <taxon>Sphingobacteriia</taxon>
        <taxon>Sphingobacteriales</taxon>
        <taxon>Sphingobacteriaceae</taxon>
        <taxon>Sphingobacterium</taxon>
    </lineage>
</organism>
<accession>A0A420AJE1</accession>
<comment type="caution">
    <text evidence="1">The sequence shown here is derived from an EMBL/GenBank/DDBJ whole genome shotgun (WGS) entry which is preliminary data.</text>
</comment>
<sequence length="51" mass="5535">MNKSDLTKLGLQEMNQQEMVNVEGGCITLTGIIKGVTNVLVNTINFIKGLL</sequence>
<proteinExistence type="predicted"/>
<dbReference type="OrthoDB" id="714401at2"/>
<gene>
    <name evidence="1" type="ORF">DFQ12_5030</name>
</gene>
<dbReference type="AlphaFoldDB" id="A0A420AJE1"/>